<keyword evidence="3 6" id="KW-0812">Transmembrane</keyword>
<name>A0A1R1Y8X7_9FUNG</name>
<protein>
    <submittedName>
        <fullName evidence="8">Putative transporter</fullName>
    </submittedName>
</protein>
<reference evidence="8 9" key="1">
    <citation type="submission" date="2017-01" db="EMBL/GenBank/DDBJ databases">
        <authorList>
            <person name="Mah S.A."/>
            <person name="Swanson W.J."/>
            <person name="Moy G.W."/>
            <person name="Vacquier V.D."/>
        </authorList>
    </citation>
    <scope>NUCLEOTIDE SEQUENCE [LARGE SCALE GENOMIC DNA]</scope>
    <source>
        <strain evidence="8 9">GSMNP</strain>
    </source>
</reference>
<dbReference type="InterPro" id="IPR020846">
    <property type="entry name" value="MFS_dom"/>
</dbReference>
<evidence type="ECO:0000313" key="8">
    <source>
        <dbReference type="EMBL" id="OMJ23328.1"/>
    </source>
</evidence>
<dbReference type="FunFam" id="1.20.1250.20:FF:000018">
    <property type="entry name" value="MFS transporter permease"/>
    <property type="match status" value="1"/>
</dbReference>
<dbReference type="InterPro" id="IPR011701">
    <property type="entry name" value="MFS"/>
</dbReference>
<evidence type="ECO:0000256" key="2">
    <source>
        <dbReference type="ARBA" id="ARBA00022448"/>
    </source>
</evidence>
<dbReference type="Gene3D" id="1.20.1250.20">
    <property type="entry name" value="MFS general substrate transporter like domains"/>
    <property type="match status" value="2"/>
</dbReference>
<feature type="transmembrane region" description="Helical" evidence="6">
    <location>
        <begin position="37"/>
        <end position="55"/>
    </location>
</feature>
<dbReference type="AlphaFoldDB" id="A0A1R1Y8X7"/>
<feature type="transmembrane region" description="Helical" evidence="6">
    <location>
        <begin position="422"/>
        <end position="442"/>
    </location>
</feature>
<dbReference type="PANTHER" id="PTHR43791">
    <property type="entry name" value="PERMEASE-RELATED"/>
    <property type="match status" value="1"/>
</dbReference>
<feature type="transmembrane region" description="Helical" evidence="6">
    <location>
        <begin position="75"/>
        <end position="96"/>
    </location>
</feature>
<feature type="transmembrane region" description="Helical" evidence="6">
    <location>
        <begin position="166"/>
        <end position="189"/>
    </location>
</feature>
<dbReference type="EMBL" id="LSSN01000559">
    <property type="protein sequence ID" value="OMJ23328.1"/>
    <property type="molecule type" value="Genomic_DNA"/>
</dbReference>
<sequence length="478" mass="52342">MSINSEKELQKINEVEVLSDYEQALVKSYLRKVDLRIIPIMGLIYFFAVMDRANIGNAFANGLETSLNFTIADKGNATSFFFIFYIIMETPSNILLKKFKPHIWFSLIITTWSVVCLCMAFAKSVPTFLVCRALLGATESGLTPGVVAYMPYWYTRAEVGFRMSMFFAAGTLSGVFGGPIAAGLVGVPVKGVDPYAVIFLIEGAISIGFGILAFFLIVDYPETAKFFTPEEKELITRRIRADQGSAIKSKVGMADVLKSLSDWKMWVYAVMFYAVNVSGVTIGVFASPLIKNLGYKSRTATILSSLPNLAGFVGQLLTGYTMTAFPLWLNASFFASIAVIGFAVTGFTFNSSVLRLVFLCVAGFGTFPNIPVIATWMSVNAGGISKRMISSAMTVSFGGIAGATTGYIFVSNYAPKYTIGNSVNIAVLIIIVLFSLILRAFFTAENARRDANPVDVSHMSEEEQRALNDLHPSFRYRL</sequence>
<gene>
    <name evidence="8" type="ORF">AYI70_g2333</name>
</gene>
<feature type="transmembrane region" description="Helical" evidence="6">
    <location>
        <begin position="302"/>
        <end position="320"/>
    </location>
</feature>
<dbReference type="Proteomes" id="UP000187283">
    <property type="component" value="Unassembled WGS sequence"/>
</dbReference>
<proteinExistence type="predicted"/>
<evidence type="ECO:0000256" key="4">
    <source>
        <dbReference type="ARBA" id="ARBA00022989"/>
    </source>
</evidence>
<dbReference type="OrthoDB" id="3639251at2759"/>
<keyword evidence="4 6" id="KW-1133">Transmembrane helix</keyword>
<evidence type="ECO:0000256" key="5">
    <source>
        <dbReference type="ARBA" id="ARBA00023136"/>
    </source>
</evidence>
<accession>A0A1R1Y8X7</accession>
<evidence type="ECO:0000256" key="6">
    <source>
        <dbReference type="SAM" id="Phobius"/>
    </source>
</evidence>
<evidence type="ECO:0000256" key="1">
    <source>
        <dbReference type="ARBA" id="ARBA00004141"/>
    </source>
</evidence>
<dbReference type="GO" id="GO:0022857">
    <property type="term" value="F:transmembrane transporter activity"/>
    <property type="evidence" value="ECO:0007669"/>
    <property type="project" value="InterPro"/>
</dbReference>
<dbReference type="Pfam" id="PF07690">
    <property type="entry name" value="MFS_1"/>
    <property type="match status" value="1"/>
</dbReference>
<keyword evidence="9" id="KW-1185">Reference proteome</keyword>
<feature type="transmembrane region" description="Helical" evidence="6">
    <location>
        <begin position="266"/>
        <end position="290"/>
    </location>
</feature>
<keyword evidence="5 6" id="KW-0472">Membrane</keyword>
<dbReference type="GO" id="GO:0016020">
    <property type="term" value="C:membrane"/>
    <property type="evidence" value="ECO:0007669"/>
    <property type="project" value="UniProtKB-SubCell"/>
</dbReference>
<feature type="transmembrane region" description="Helical" evidence="6">
    <location>
        <begin position="134"/>
        <end position="154"/>
    </location>
</feature>
<evidence type="ECO:0000259" key="7">
    <source>
        <dbReference type="PROSITE" id="PS50850"/>
    </source>
</evidence>
<dbReference type="PROSITE" id="PS50850">
    <property type="entry name" value="MFS"/>
    <property type="match status" value="1"/>
</dbReference>
<comment type="caution">
    <text evidence="8">The sequence shown here is derived from an EMBL/GenBank/DDBJ whole genome shotgun (WGS) entry which is preliminary data.</text>
</comment>
<feature type="transmembrane region" description="Helical" evidence="6">
    <location>
        <begin position="388"/>
        <end position="410"/>
    </location>
</feature>
<dbReference type="SUPFAM" id="SSF103473">
    <property type="entry name" value="MFS general substrate transporter"/>
    <property type="match status" value="1"/>
</dbReference>
<feature type="transmembrane region" description="Helical" evidence="6">
    <location>
        <begin position="353"/>
        <end position="376"/>
    </location>
</feature>
<comment type="subcellular location">
    <subcellularLocation>
        <location evidence="1">Membrane</location>
        <topology evidence="1">Multi-pass membrane protein</topology>
    </subcellularLocation>
</comment>
<dbReference type="STRING" id="133412.A0A1R1Y8X7"/>
<evidence type="ECO:0000256" key="3">
    <source>
        <dbReference type="ARBA" id="ARBA00022692"/>
    </source>
</evidence>
<dbReference type="PANTHER" id="PTHR43791:SF36">
    <property type="entry name" value="TRANSPORTER, PUTATIVE (AFU_ORTHOLOGUE AFUA_6G08340)-RELATED"/>
    <property type="match status" value="1"/>
</dbReference>
<keyword evidence="2" id="KW-0813">Transport</keyword>
<dbReference type="InterPro" id="IPR036259">
    <property type="entry name" value="MFS_trans_sf"/>
</dbReference>
<organism evidence="8 9">
    <name type="scientific">Smittium culicis</name>
    <dbReference type="NCBI Taxonomy" id="133412"/>
    <lineage>
        <taxon>Eukaryota</taxon>
        <taxon>Fungi</taxon>
        <taxon>Fungi incertae sedis</taxon>
        <taxon>Zoopagomycota</taxon>
        <taxon>Kickxellomycotina</taxon>
        <taxon>Harpellomycetes</taxon>
        <taxon>Harpellales</taxon>
        <taxon>Legeriomycetaceae</taxon>
        <taxon>Smittium</taxon>
    </lineage>
</organism>
<feature type="domain" description="Major facilitator superfamily (MFS) profile" evidence="7">
    <location>
        <begin position="37"/>
        <end position="447"/>
    </location>
</feature>
<feature type="transmembrane region" description="Helical" evidence="6">
    <location>
        <begin position="103"/>
        <end position="122"/>
    </location>
</feature>
<feature type="transmembrane region" description="Helical" evidence="6">
    <location>
        <begin position="327"/>
        <end position="347"/>
    </location>
</feature>
<feature type="transmembrane region" description="Helical" evidence="6">
    <location>
        <begin position="195"/>
        <end position="218"/>
    </location>
</feature>
<evidence type="ECO:0000313" key="9">
    <source>
        <dbReference type="Proteomes" id="UP000187283"/>
    </source>
</evidence>